<dbReference type="GO" id="GO:0016301">
    <property type="term" value="F:kinase activity"/>
    <property type="evidence" value="ECO:0007669"/>
    <property type="project" value="UniProtKB-KW"/>
</dbReference>
<keyword evidence="7" id="KW-0418">Kinase</keyword>
<dbReference type="GO" id="GO:0016020">
    <property type="term" value="C:membrane"/>
    <property type="evidence" value="ECO:0007669"/>
    <property type="project" value="InterPro"/>
</dbReference>
<comment type="subcellular location">
    <subcellularLocation>
        <location evidence="1">Cytoplasm</location>
    </subcellularLocation>
</comment>
<keyword evidence="4" id="KW-0762">Sugar transport</keyword>
<keyword evidence="5" id="KW-0808">Transferase</keyword>
<dbReference type="CDD" id="cd00006">
    <property type="entry name" value="PTS_IIA_man"/>
    <property type="match status" value="1"/>
</dbReference>
<dbReference type="InterPro" id="IPR036662">
    <property type="entry name" value="PTS_EIIA_man-typ_sf"/>
</dbReference>
<organism evidence="9 10">
    <name type="scientific">Propionibacterium cyclohexanicum</name>
    <dbReference type="NCBI Taxonomy" id="64702"/>
    <lineage>
        <taxon>Bacteria</taxon>
        <taxon>Bacillati</taxon>
        <taxon>Actinomycetota</taxon>
        <taxon>Actinomycetes</taxon>
        <taxon>Propionibacteriales</taxon>
        <taxon>Propionibacteriaceae</taxon>
        <taxon>Propionibacterium</taxon>
    </lineage>
</organism>
<sequence>MAKRKSVPCKVFLVSHGDFAEGLKNTAEMIVGAHSNLYAFGLHRGGHPDEIVAEIEKLIDPEEWTFILGDLAGGSVCNAALRLTTNERVVLVSGMNLPLAIQFVLTPPDSPEALEKLLSESRLGLKQLVLKRPDAAEEEFF</sequence>
<dbReference type="AlphaFoldDB" id="A0A1H9U7Q4"/>
<keyword evidence="10" id="KW-1185">Reference proteome</keyword>
<protein>
    <submittedName>
        <fullName evidence="9">PTS system, mannose-specific IIA component/PTS system, mannose-specific IIB component/PTS system, fructoselysine and glucoselysine-specific IIA component</fullName>
    </submittedName>
</protein>
<keyword evidence="6" id="KW-0598">Phosphotransferase system</keyword>
<dbReference type="InterPro" id="IPR033887">
    <property type="entry name" value="PTS_IIA_man"/>
</dbReference>
<dbReference type="InterPro" id="IPR051471">
    <property type="entry name" value="Bacterial_PTS_sugar_comp"/>
</dbReference>
<reference evidence="9 10" key="1">
    <citation type="submission" date="2016-10" db="EMBL/GenBank/DDBJ databases">
        <authorList>
            <person name="de Groot N.N."/>
        </authorList>
    </citation>
    <scope>NUCLEOTIDE SEQUENCE [LARGE SCALE GENOMIC DNA]</scope>
    <source>
        <strain evidence="9 10">DSM 16859</strain>
    </source>
</reference>
<dbReference type="GO" id="GO:0005737">
    <property type="term" value="C:cytoplasm"/>
    <property type="evidence" value="ECO:0007669"/>
    <property type="project" value="UniProtKB-SubCell"/>
</dbReference>
<accession>A0A1H9U7Q4</accession>
<dbReference type="RefSeq" id="WP_091971625.1">
    <property type="nucleotide sequence ID" value="NZ_FOGZ01000045.1"/>
</dbReference>
<proteinExistence type="predicted"/>
<evidence type="ECO:0000313" key="9">
    <source>
        <dbReference type="EMBL" id="SES05291.1"/>
    </source>
</evidence>
<dbReference type="STRING" id="64702.SAMN05443377_1455"/>
<keyword evidence="2" id="KW-0813">Transport</keyword>
<evidence type="ECO:0000256" key="6">
    <source>
        <dbReference type="ARBA" id="ARBA00022683"/>
    </source>
</evidence>
<evidence type="ECO:0000256" key="5">
    <source>
        <dbReference type="ARBA" id="ARBA00022679"/>
    </source>
</evidence>
<dbReference type="SUPFAM" id="SSF53062">
    <property type="entry name" value="PTS system fructose IIA component-like"/>
    <property type="match status" value="1"/>
</dbReference>
<dbReference type="GO" id="GO:0009401">
    <property type="term" value="P:phosphoenolpyruvate-dependent sugar phosphotransferase system"/>
    <property type="evidence" value="ECO:0007669"/>
    <property type="project" value="UniProtKB-KW"/>
</dbReference>
<feature type="domain" description="PTS EIIA type-4" evidence="8">
    <location>
        <begin position="8"/>
        <end position="129"/>
    </location>
</feature>
<evidence type="ECO:0000256" key="3">
    <source>
        <dbReference type="ARBA" id="ARBA00022490"/>
    </source>
</evidence>
<dbReference type="EMBL" id="FOGZ01000045">
    <property type="protein sequence ID" value="SES05291.1"/>
    <property type="molecule type" value="Genomic_DNA"/>
</dbReference>
<dbReference type="OrthoDB" id="6623712at2"/>
<keyword evidence="3" id="KW-0963">Cytoplasm</keyword>
<dbReference type="InterPro" id="IPR004701">
    <property type="entry name" value="PTS_EIIA_man-typ"/>
</dbReference>
<evidence type="ECO:0000256" key="7">
    <source>
        <dbReference type="ARBA" id="ARBA00022777"/>
    </source>
</evidence>
<name>A0A1H9U7Q4_9ACTN</name>
<dbReference type="PANTHER" id="PTHR33799">
    <property type="entry name" value="PTS PERMEASE-RELATED-RELATED"/>
    <property type="match status" value="1"/>
</dbReference>
<gene>
    <name evidence="9" type="ORF">SAMN05443377_1455</name>
</gene>
<evidence type="ECO:0000256" key="2">
    <source>
        <dbReference type="ARBA" id="ARBA00022448"/>
    </source>
</evidence>
<dbReference type="Proteomes" id="UP000198815">
    <property type="component" value="Unassembled WGS sequence"/>
</dbReference>
<evidence type="ECO:0000259" key="8">
    <source>
        <dbReference type="PROSITE" id="PS51096"/>
    </source>
</evidence>
<dbReference type="Gene3D" id="3.40.50.510">
    <property type="entry name" value="Phosphotransferase system, mannose-type IIA component"/>
    <property type="match status" value="1"/>
</dbReference>
<dbReference type="Pfam" id="PF03610">
    <property type="entry name" value="EIIA-man"/>
    <property type="match status" value="1"/>
</dbReference>
<dbReference type="PROSITE" id="PS51096">
    <property type="entry name" value="PTS_EIIA_TYPE_4"/>
    <property type="match status" value="1"/>
</dbReference>
<evidence type="ECO:0000313" key="10">
    <source>
        <dbReference type="Proteomes" id="UP000198815"/>
    </source>
</evidence>
<evidence type="ECO:0000256" key="4">
    <source>
        <dbReference type="ARBA" id="ARBA00022597"/>
    </source>
</evidence>
<evidence type="ECO:0000256" key="1">
    <source>
        <dbReference type="ARBA" id="ARBA00004496"/>
    </source>
</evidence>
<dbReference type="PANTHER" id="PTHR33799:SF1">
    <property type="entry name" value="PTS SYSTEM MANNOSE-SPECIFIC EIIAB COMPONENT-RELATED"/>
    <property type="match status" value="1"/>
</dbReference>